<dbReference type="SUPFAM" id="SSF53474">
    <property type="entry name" value="alpha/beta-Hydrolases"/>
    <property type="match status" value="1"/>
</dbReference>
<dbReference type="GO" id="GO:0016020">
    <property type="term" value="C:membrane"/>
    <property type="evidence" value="ECO:0007669"/>
    <property type="project" value="TreeGrafter"/>
</dbReference>
<dbReference type="AlphaFoldDB" id="A0A6S8JAV9"/>
<dbReference type="EMBL" id="HBIP01013289">
    <property type="protein sequence ID" value="CAE0492548.1"/>
    <property type="molecule type" value="Transcribed_RNA"/>
</dbReference>
<gene>
    <name evidence="3" type="ORF">DTER00134_LOCUS7620</name>
    <name evidence="4" type="ORF">DTER00134_LOCUS7621</name>
</gene>
<dbReference type="EMBL" id="HBIP01013288">
    <property type="protein sequence ID" value="CAE0492547.1"/>
    <property type="molecule type" value="Transcribed_RNA"/>
</dbReference>
<feature type="region of interest" description="Disordered" evidence="1">
    <location>
        <begin position="57"/>
        <end position="93"/>
    </location>
</feature>
<evidence type="ECO:0000259" key="2">
    <source>
        <dbReference type="Pfam" id="PF12697"/>
    </source>
</evidence>
<evidence type="ECO:0000256" key="1">
    <source>
        <dbReference type="SAM" id="MobiDB-lite"/>
    </source>
</evidence>
<feature type="region of interest" description="Disordered" evidence="1">
    <location>
        <begin position="509"/>
        <end position="556"/>
    </location>
</feature>
<proteinExistence type="predicted"/>
<evidence type="ECO:0000313" key="4">
    <source>
        <dbReference type="EMBL" id="CAE0492548.1"/>
    </source>
</evidence>
<dbReference type="Pfam" id="PF12697">
    <property type="entry name" value="Abhydrolase_6"/>
    <property type="match status" value="1"/>
</dbReference>
<evidence type="ECO:0000313" key="3">
    <source>
        <dbReference type="EMBL" id="CAE0492547.1"/>
    </source>
</evidence>
<feature type="compositionally biased region" description="Low complexity" evidence="1">
    <location>
        <begin position="57"/>
        <end position="67"/>
    </location>
</feature>
<sequence>MQGAVQMPCHSLGKLREAAPLPTASVNSRPHRTSRRRDNVKPHTGFVRVCRLATNAAAAETSPETSAGLEVQPNPSSTQGEASVPSSAPALQGAQVRHIPPAANMVVDPDYEEFVSLPQDGKPFVLVLPDMDGIPGTNSSTSKGKWDKFALVTDLHALEMDVSFAGGFSDLVSFVKGHLEHLLPNAPPERPIYLLGEGFGAVLALAVALESKSVQVNRLVLVNPSTSFMRSTARQMGLLLADLPPPLYSANAPFALAPALAPSPDRMLPMFVEQLQRAPNEAAANARKFLMGAVEQLQQISRSLPPATLRSRLLLLEEGVRQIEDRLEDVQPRTMVVAGGQDLVLPSAEEAANLKKAMPRAFPVVLPSAGHAILSDPQVDLLQLMRKEGFLINKRVFTSPIRPGQREGFGLPGPVEMPTKQEVMRTGQDYTATLRRLLSPVFFSTLEDGTVVEGVEGLTPLMQQRERPLLFVGNHQLYALDMNIMVEELALKQNRLLRGLAHPILFAQEEKPSPSAGGDNGTETVVNPMQELEARDKERRKKKEQEQGDDNSNTFKDLQSTYRTFGAVPVSPTSFFRLLSCGEAVLLYPGGVREGLKRRNEKYELFWPTQSEFIRMAARFEAVVIPVSSIGAEDSVLMLQDANELLENPFLGRQSRELEKIVPRARKTEVEGVDESFVPPLIAPSVPGRLYFRFGKPIRLTKNLKEDREAADREYANVKAAVDDNITWLVRKREQDPYRDFVPRMLYENNPLGPRRQAPTFKLK</sequence>
<accession>A0A6S8JAV9</accession>
<feature type="domain" description="AB hydrolase-1" evidence="2">
    <location>
        <begin position="164"/>
        <end position="378"/>
    </location>
</feature>
<reference evidence="3" key="1">
    <citation type="submission" date="2021-01" db="EMBL/GenBank/DDBJ databases">
        <authorList>
            <person name="Corre E."/>
            <person name="Pelletier E."/>
            <person name="Niang G."/>
            <person name="Scheremetjew M."/>
            <person name="Finn R."/>
            <person name="Kale V."/>
            <person name="Holt S."/>
            <person name="Cochrane G."/>
            <person name="Meng A."/>
            <person name="Brown T."/>
            <person name="Cohen L."/>
        </authorList>
    </citation>
    <scope>NUCLEOTIDE SEQUENCE</scope>
    <source>
        <strain evidence="3">CCMP1320</strain>
    </source>
</reference>
<dbReference type="PANTHER" id="PTHR22753:SF14">
    <property type="entry name" value="MONOACYLGLYCEROL_DIACYLGLYCEROL O-ACYLTRANSFERASE"/>
    <property type="match status" value="1"/>
</dbReference>
<feature type="compositionally biased region" description="Polar residues" evidence="1">
    <location>
        <begin position="73"/>
        <end position="86"/>
    </location>
</feature>
<dbReference type="InterPro" id="IPR000073">
    <property type="entry name" value="AB_hydrolase_1"/>
</dbReference>
<feature type="region of interest" description="Disordered" evidence="1">
    <location>
        <begin position="1"/>
        <end position="43"/>
    </location>
</feature>
<dbReference type="InterPro" id="IPR029058">
    <property type="entry name" value="AB_hydrolase_fold"/>
</dbReference>
<dbReference type="PANTHER" id="PTHR22753">
    <property type="entry name" value="TRANSMEMBRANE PROTEIN 68"/>
    <property type="match status" value="1"/>
</dbReference>
<dbReference type="Gene3D" id="3.40.50.1820">
    <property type="entry name" value="alpha/beta hydrolase"/>
    <property type="match status" value="1"/>
</dbReference>
<name>A0A6S8JAV9_DUNTE</name>
<organism evidence="3">
    <name type="scientific">Dunaliella tertiolecta</name>
    <name type="common">Green alga</name>
    <dbReference type="NCBI Taxonomy" id="3047"/>
    <lineage>
        <taxon>Eukaryota</taxon>
        <taxon>Viridiplantae</taxon>
        <taxon>Chlorophyta</taxon>
        <taxon>core chlorophytes</taxon>
        <taxon>Chlorophyceae</taxon>
        <taxon>CS clade</taxon>
        <taxon>Chlamydomonadales</taxon>
        <taxon>Dunaliellaceae</taxon>
        <taxon>Dunaliella</taxon>
    </lineage>
</organism>
<protein>
    <recommendedName>
        <fullName evidence="2">AB hydrolase-1 domain-containing protein</fullName>
    </recommendedName>
</protein>